<dbReference type="Pfam" id="PF00263">
    <property type="entry name" value="Secretin"/>
    <property type="match status" value="1"/>
</dbReference>
<dbReference type="EMBL" id="CP000473">
    <property type="protein sequence ID" value="ABJ82591.1"/>
    <property type="molecule type" value="Genomic_DNA"/>
</dbReference>
<proteinExistence type="inferred from homology"/>
<name>Q028G1_SOLUE</name>
<dbReference type="KEGG" id="sus:Acid_1600"/>
<feature type="domain" description="Type II/III secretion system secretin-like" evidence="6">
    <location>
        <begin position="338"/>
        <end position="503"/>
    </location>
</feature>
<dbReference type="eggNOG" id="COG1450">
    <property type="taxonomic scope" value="Bacteria"/>
</dbReference>
<dbReference type="STRING" id="234267.Acid_1600"/>
<protein>
    <submittedName>
        <fullName evidence="7">Type II and III secretion system protein</fullName>
    </submittedName>
</protein>
<evidence type="ECO:0000256" key="2">
    <source>
        <dbReference type="ARBA" id="ARBA00022729"/>
    </source>
</evidence>
<keyword evidence="3" id="KW-0472">Membrane</keyword>
<dbReference type="GO" id="GO:0009306">
    <property type="term" value="P:protein secretion"/>
    <property type="evidence" value="ECO:0007669"/>
    <property type="project" value="InterPro"/>
</dbReference>
<dbReference type="HOGENOM" id="CLU_516680_0_0_0"/>
<dbReference type="PANTHER" id="PTHR30332:SF24">
    <property type="entry name" value="SECRETIN GSPD-RELATED"/>
    <property type="match status" value="1"/>
</dbReference>
<dbReference type="InterPro" id="IPR050810">
    <property type="entry name" value="Bact_Secretion_Sys_Channel"/>
</dbReference>
<dbReference type="AlphaFoldDB" id="Q028G1"/>
<gene>
    <name evidence="7" type="ordered locus">Acid_1600</name>
</gene>
<keyword evidence="2" id="KW-0732">Signal</keyword>
<feature type="region of interest" description="Disordered" evidence="5">
    <location>
        <begin position="78"/>
        <end position="98"/>
    </location>
</feature>
<sequence length="527" mass="57120" precursor="true">MRVRVSILGFLLAGCLASQQQPSANDLYLRGRKAERAGHMAEAYLLYSEAAAMAPNNQTYWLRSQAVSTRAALEAKVAPPSVAPGETPAADEDPGPPIPIATREDLAEVRRLLPPTELKAQPGRQDFDLRLDAKALFEKVGKAFGLDCVFDDDFQAGPAIHFLMKDVDYRDALHGLEAATGSFIVPVSSRVFMVVKDTPQKRIDREPTAAIEFQLPDTTNPQDFNSVITAVQQAFAIEKVAFDTQNNSVILRDRVSKVIPARMMFEELMGPRAEVEIELRFLEVSLNDAVTYGVDLANTFSVIPLQNAFNFAQLAKSLTSSSLFGINILSSAIVATMSNSSGKLLLSSEVRSVDNQPATLHVGDRYPVLTSGYYGPQSFTNGANAYTPPPSFTFEDLGLTLKITPAVHGTESVTLDIDSEFKVLAGGSVNGIPIISSRVLKSKADLRFGEWAAVAGLVDRDQARTIAGIAGVSRVPVLGQLTSTHTRNKDESQVLILMRPRLLTPPPGQALSHAFRMGSDNRPLTPL</sequence>
<evidence type="ECO:0000256" key="5">
    <source>
        <dbReference type="SAM" id="MobiDB-lite"/>
    </source>
</evidence>
<accession>Q028G1</accession>
<dbReference type="GO" id="GO:0016020">
    <property type="term" value="C:membrane"/>
    <property type="evidence" value="ECO:0007669"/>
    <property type="project" value="UniProtKB-SubCell"/>
</dbReference>
<evidence type="ECO:0000256" key="4">
    <source>
        <dbReference type="RuleBase" id="RU004003"/>
    </source>
</evidence>
<evidence type="ECO:0000313" key="7">
    <source>
        <dbReference type="EMBL" id="ABJ82591.1"/>
    </source>
</evidence>
<comment type="similarity">
    <text evidence="4">Belongs to the bacterial secretin family.</text>
</comment>
<dbReference type="InParanoid" id="Q028G1"/>
<evidence type="ECO:0000256" key="1">
    <source>
        <dbReference type="ARBA" id="ARBA00004370"/>
    </source>
</evidence>
<evidence type="ECO:0000256" key="3">
    <source>
        <dbReference type="ARBA" id="ARBA00023136"/>
    </source>
</evidence>
<dbReference type="GO" id="GO:0015627">
    <property type="term" value="C:type II protein secretion system complex"/>
    <property type="evidence" value="ECO:0007669"/>
    <property type="project" value="TreeGrafter"/>
</dbReference>
<organism evidence="7">
    <name type="scientific">Solibacter usitatus (strain Ellin6076)</name>
    <dbReference type="NCBI Taxonomy" id="234267"/>
    <lineage>
        <taxon>Bacteria</taxon>
        <taxon>Pseudomonadati</taxon>
        <taxon>Acidobacteriota</taxon>
        <taxon>Terriglobia</taxon>
        <taxon>Bryobacterales</taxon>
        <taxon>Solibacteraceae</taxon>
        <taxon>Candidatus Solibacter</taxon>
    </lineage>
</organism>
<evidence type="ECO:0000259" key="6">
    <source>
        <dbReference type="Pfam" id="PF00263"/>
    </source>
</evidence>
<dbReference type="InterPro" id="IPR004846">
    <property type="entry name" value="T2SS/T3SS_dom"/>
</dbReference>
<dbReference type="PANTHER" id="PTHR30332">
    <property type="entry name" value="PROBABLE GENERAL SECRETION PATHWAY PROTEIN D"/>
    <property type="match status" value="1"/>
</dbReference>
<comment type="subcellular location">
    <subcellularLocation>
        <location evidence="1">Membrane</location>
    </subcellularLocation>
</comment>
<reference evidence="7" key="1">
    <citation type="submission" date="2006-10" db="EMBL/GenBank/DDBJ databases">
        <title>Complete sequence of Solibacter usitatus Ellin6076.</title>
        <authorList>
            <consortium name="US DOE Joint Genome Institute"/>
            <person name="Copeland A."/>
            <person name="Lucas S."/>
            <person name="Lapidus A."/>
            <person name="Barry K."/>
            <person name="Detter J.C."/>
            <person name="Glavina del Rio T."/>
            <person name="Hammon N."/>
            <person name="Israni S."/>
            <person name="Dalin E."/>
            <person name="Tice H."/>
            <person name="Pitluck S."/>
            <person name="Thompson L.S."/>
            <person name="Brettin T."/>
            <person name="Bruce D."/>
            <person name="Han C."/>
            <person name="Tapia R."/>
            <person name="Gilna P."/>
            <person name="Schmutz J."/>
            <person name="Larimer F."/>
            <person name="Land M."/>
            <person name="Hauser L."/>
            <person name="Kyrpides N."/>
            <person name="Mikhailova N."/>
            <person name="Janssen P.H."/>
            <person name="Kuske C.R."/>
            <person name="Richardson P."/>
        </authorList>
    </citation>
    <scope>NUCLEOTIDE SEQUENCE</scope>
    <source>
        <strain evidence="7">Ellin6076</strain>
    </source>
</reference>
<dbReference type="PROSITE" id="PS51257">
    <property type="entry name" value="PROKAR_LIPOPROTEIN"/>
    <property type="match status" value="1"/>
</dbReference>